<reference evidence="5 6" key="1">
    <citation type="submission" date="2017-06" db="EMBL/GenBank/DDBJ databases">
        <authorList>
            <person name="Kim H.J."/>
            <person name="Triplett B.A."/>
        </authorList>
    </citation>
    <scope>NUCLEOTIDE SEQUENCE [LARGE SCALE GENOMIC DNA]</scope>
    <source>
        <strain evidence="5 6">DSM 8800</strain>
    </source>
</reference>
<evidence type="ECO:0000256" key="2">
    <source>
        <dbReference type="ARBA" id="ARBA00022898"/>
    </source>
</evidence>
<evidence type="ECO:0000259" key="4">
    <source>
        <dbReference type="Pfam" id="PF00291"/>
    </source>
</evidence>
<evidence type="ECO:0000313" key="6">
    <source>
        <dbReference type="Proteomes" id="UP000198397"/>
    </source>
</evidence>
<keyword evidence="6" id="KW-1185">Reference proteome</keyword>
<keyword evidence="2" id="KW-0663">Pyridoxal phosphate</keyword>
<name>A0A238X526_HALVU</name>
<dbReference type="PANTHER" id="PTHR48078:SF6">
    <property type="entry name" value="L-THREONINE DEHYDRATASE CATABOLIC TDCB"/>
    <property type="match status" value="1"/>
</dbReference>
<dbReference type="GO" id="GO:0004794">
    <property type="term" value="F:threonine deaminase activity"/>
    <property type="evidence" value="ECO:0007669"/>
    <property type="project" value="TreeGrafter"/>
</dbReference>
<dbReference type="InterPro" id="IPR036052">
    <property type="entry name" value="TrpB-like_PALP_sf"/>
</dbReference>
<gene>
    <name evidence="5" type="ORF">SAMN06264855_11345</name>
</gene>
<dbReference type="CDD" id="cd01563">
    <property type="entry name" value="Thr-synth_1"/>
    <property type="match status" value="1"/>
</dbReference>
<dbReference type="Pfam" id="PF00291">
    <property type="entry name" value="PALP"/>
    <property type="match status" value="1"/>
</dbReference>
<dbReference type="Gene3D" id="3.40.50.1100">
    <property type="match status" value="2"/>
</dbReference>
<dbReference type="RefSeq" id="WP_089385289.1">
    <property type="nucleotide sequence ID" value="NZ_FZNQ01000013.1"/>
</dbReference>
<dbReference type="OrthoDB" id="85597at2157"/>
<dbReference type="Proteomes" id="UP000198397">
    <property type="component" value="Unassembled WGS sequence"/>
</dbReference>
<dbReference type="GO" id="GO:0006565">
    <property type="term" value="P:L-serine catabolic process"/>
    <property type="evidence" value="ECO:0007669"/>
    <property type="project" value="TreeGrafter"/>
</dbReference>
<evidence type="ECO:0000256" key="1">
    <source>
        <dbReference type="ARBA" id="ARBA00001933"/>
    </source>
</evidence>
<evidence type="ECO:0000256" key="3">
    <source>
        <dbReference type="ARBA" id="ARBA00023239"/>
    </source>
</evidence>
<accession>A0A238X526</accession>
<sequence>MANRNDGPEHLRCQTCATTVLDRWRCRCGEPLTFADPPIPEGNAPETADVDARRGLWAFDSFLPVGADPSDRVTLGEGMTPLVDAPGWDARFKLEYVFPTGSFKDRGASATLTRAVELGVDRVVEDSSGNAGAAIATYAARAGLDAEIYVPADVAEGKLRAIRRAGATPVRIPGDRAAVTDACMAAIGGDEGVETGFDSTKSDGNGERSAWYASHAWNPAFFEGTATFAYEVAFARDWVAPDAVVTPLGHGTLFLGAHWGFKRLHRAGWIDELPRLYGAQAAGIAPIVRERRGPKAADPNGRIADAADGIRIANPVRGEEIHEAIRETDGDAVAVTADELNAELDRLHAAGFYTEPTCAVAPAALRRLRERGAIDPDDDVVVPLTGSGLKT</sequence>
<evidence type="ECO:0000313" key="5">
    <source>
        <dbReference type="EMBL" id="SNR53663.1"/>
    </source>
</evidence>
<dbReference type="SUPFAM" id="SSF53686">
    <property type="entry name" value="Tryptophan synthase beta subunit-like PLP-dependent enzymes"/>
    <property type="match status" value="1"/>
</dbReference>
<dbReference type="PANTHER" id="PTHR48078">
    <property type="entry name" value="THREONINE DEHYDRATASE, MITOCHONDRIAL-RELATED"/>
    <property type="match status" value="1"/>
</dbReference>
<dbReference type="GO" id="GO:0003941">
    <property type="term" value="F:L-serine ammonia-lyase activity"/>
    <property type="evidence" value="ECO:0007669"/>
    <property type="project" value="TreeGrafter"/>
</dbReference>
<proteinExistence type="predicted"/>
<protein>
    <submittedName>
        <fullName evidence="5">L-threonine synthase</fullName>
    </submittedName>
</protein>
<dbReference type="EMBL" id="FZNQ01000013">
    <property type="protein sequence ID" value="SNR53663.1"/>
    <property type="molecule type" value="Genomic_DNA"/>
</dbReference>
<dbReference type="GO" id="GO:0006567">
    <property type="term" value="P:L-threonine catabolic process"/>
    <property type="evidence" value="ECO:0007669"/>
    <property type="project" value="TreeGrafter"/>
</dbReference>
<dbReference type="InterPro" id="IPR001926">
    <property type="entry name" value="TrpB-like_PALP"/>
</dbReference>
<keyword evidence="3" id="KW-0456">Lyase</keyword>
<dbReference type="GO" id="GO:0009097">
    <property type="term" value="P:isoleucine biosynthetic process"/>
    <property type="evidence" value="ECO:0007669"/>
    <property type="project" value="TreeGrafter"/>
</dbReference>
<comment type="cofactor">
    <cofactor evidence="1">
        <name>pyridoxal 5'-phosphate</name>
        <dbReference type="ChEBI" id="CHEBI:597326"/>
    </cofactor>
</comment>
<organism evidence="5 6">
    <name type="scientific">Halorubrum vacuolatum</name>
    <name type="common">Natronobacterium vacuolatum</name>
    <dbReference type="NCBI Taxonomy" id="63740"/>
    <lineage>
        <taxon>Archaea</taxon>
        <taxon>Methanobacteriati</taxon>
        <taxon>Methanobacteriota</taxon>
        <taxon>Stenosarchaea group</taxon>
        <taxon>Halobacteria</taxon>
        <taxon>Halobacteriales</taxon>
        <taxon>Haloferacaceae</taxon>
        <taxon>Halorubrum</taxon>
    </lineage>
</organism>
<dbReference type="InterPro" id="IPR050147">
    <property type="entry name" value="Ser/Thr_Dehydratase"/>
</dbReference>
<feature type="domain" description="Tryptophan synthase beta chain-like PALP" evidence="4">
    <location>
        <begin position="73"/>
        <end position="386"/>
    </location>
</feature>
<dbReference type="AlphaFoldDB" id="A0A238X526"/>